<organism evidence="1 2">
    <name type="scientific">Lecanicillium saksenae</name>
    <dbReference type="NCBI Taxonomy" id="468837"/>
    <lineage>
        <taxon>Eukaryota</taxon>
        <taxon>Fungi</taxon>
        <taxon>Dikarya</taxon>
        <taxon>Ascomycota</taxon>
        <taxon>Pezizomycotina</taxon>
        <taxon>Sordariomycetes</taxon>
        <taxon>Hypocreomycetidae</taxon>
        <taxon>Hypocreales</taxon>
        <taxon>Cordycipitaceae</taxon>
        <taxon>Lecanicillium</taxon>
    </lineage>
</organism>
<keyword evidence="2" id="KW-1185">Reference proteome</keyword>
<proteinExistence type="predicted"/>
<evidence type="ECO:0000313" key="2">
    <source>
        <dbReference type="Proteomes" id="UP001148737"/>
    </source>
</evidence>
<dbReference type="EMBL" id="JANAKD010001085">
    <property type="protein sequence ID" value="KAJ3483629.1"/>
    <property type="molecule type" value="Genomic_DNA"/>
</dbReference>
<gene>
    <name evidence="1" type="ORF">NLG97_g7262</name>
</gene>
<evidence type="ECO:0000313" key="1">
    <source>
        <dbReference type="EMBL" id="KAJ3483629.1"/>
    </source>
</evidence>
<protein>
    <submittedName>
        <fullName evidence="1">Uncharacterized protein</fullName>
    </submittedName>
</protein>
<reference evidence="1" key="1">
    <citation type="submission" date="2022-07" db="EMBL/GenBank/DDBJ databases">
        <title>Genome Sequence of Lecanicillium saksenae.</title>
        <authorList>
            <person name="Buettner E."/>
        </authorList>
    </citation>
    <scope>NUCLEOTIDE SEQUENCE</scope>
    <source>
        <strain evidence="1">VT-O1</strain>
    </source>
</reference>
<name>A0ACC1QME8_9HYPO</name>
<comment type="caution">
    <text evidence="1">The sequence shown here is derived from an EMBL/GenBank/DDBJ whole genome shotgun (WGS) entry which is preliminary data.</text>
</comment>
<dbReference type="Proteomes" id="UP001148737">
    <property type="component" value="Unassembled WGS sequence"/>
</dbReference>
<sequence>MAPAALQPSTEDSGPDDWSARSERRRDEYVRSINVHDVCALASYYRNGKPCVEFREQKRGSYNVCYFLEFPEDHMRWVVRFPLTPILQDVRRKLDCEVATLEFIASRTSIPIPRVHAHGYAGAVTPSNPTGKYFIILDYISGDPLSRVLLSDTTNENRDRFYADLADFYSQMRGLEFDAAGALELGADCMFNIAAPVYMDVAAVEQRGNESETPFPATADFDSYTRQRYSLLLRRAADTVLEMDRGDVRYLVFALQDFEKRTQSLLSTCTSRKFVLTHGDLQPSNIILGDDFSIKGIIDWEWAGTVPTPFFVPPLWIGKHVAPISNDVDFRDSFSRIHRALALSGSGLATEWPEDMHSSANYFISAALLNQHFFMAVYYTHIFPLYYGDIKPHIKVREFFESDGPDGIYSRQVNNLMRASGRLGGL</sequence>
<accession>A0ACC1QME8</accession>